<name>A0ABT9WU79_9BACI</name>
<evidence type="ECO:0000313" key="11">
    <source>
        <dbReference type="Proteomes" id="UP001223586"/>
    </source>
</evidence>
<keyword evidence="2" id="KW-1003">Cell membrane</keyword>
<keyword evidence="4 6" id="KW-0807">Transducer</keyword>
<evidence type="ECO:0000256" key="3">
    <source>
        <dbReference type="ARBA" id="ARBA00023136"/>
    </source>
</evidence>
<evidence type="ECO:0000256" key="1">
    <source>
        <dbReference type="ARBA" id="ARBA00004236"/>
    </source>
</evidence>
<dbReference type="PANTHER" id="PTHR32089:SF114">
    <property type="entry name" value="METHYL-ACCEPTING CHEMOTAXIS PROTEIN MCPB"/>
    <property type="match status" value="1"/>
</dbReference>
<dbReference type="InterPro" id="IPR004089">
    <property type="entry name" value="MCPsignal_dom"/>
</dbReference>
<dbReference type="SMART" id="SM00283">
    <property type="entry name" value="MA"/>
    <property type="match status" value="1"/>
</dbReference>
<sequence length="579" mass="63498">MRFFRNISLKYKFLLTVSIIVMALFVIMTAQSINQLNKRLEMDLEQELKSVGLLTSMNLDQGEIEKLLTVNGADDPLFIDIQNKLDFIKEKQGIMSWSYIWKMEDKAVTPIGFTNNLNEVYSPGELFDDLAPIHLDTAKLAIKNDQAEVTPIFEDPFGSWRTVFTPIKNENGNIIAVLGLDYSADYIDTIIAKTVTKQIIIAVIGLLILLLVLYFTIDRILKPLQKVVLVANQVANGDLKEVELEVANDEVGQLSQSIKTMVSNLQHVILNIKHTSNQVATSANQLSVNAAKSYDNSTYVTNEVDRIAQNAETSLIMTEETAAAMEESAEGIQRIAGSANTVSESSLFTSSAAKQGNDVIQQVITQMNLIHESVDQMDITIDGLNENSKKISDIVNIITDIADQTNLLALNAAIEAARAGEHGKGFAVVAGEVRKLAEQSSHSAAEIFKLIHNIQTDSNTSVAVMKKGKENVDAGMNYTNEAGVIFKKILQSAEEVADQVQEISAASQQLSASSEEVAASVNEMKKTSQQSAEFSLSVSQSTHEQLISMQEVKEASASLTKTAEELQTLIAKFKLENDD</sequence>
<dbReference type="Proteomes" id="UP001223586">
    <property type="component" value="Unassembled WGS sequence"/>
</dbReference>
<keyword evidence="7" id="KW-0812">Transmembrane</keyword>
<feature type="domain" description="HAMP" evidence="9">
    <location>
        <begin position="218"/>
        <end position="270"/>
    </location>
</feature>
<dbReference type="RefSeq" id="WP_307230013.1">
    <property type="nucleotide sequence ID" value="NZ_JAUSTT010000014.1"/>
</dbReference>
<dbReference type="Gene3D" id="6.10.340.10">
    <property type="match status" value="1"/>
</dbReference>
<dbReference type="CDD" id="cd11386">
    <property type="entry name" value="MCP_signal"/>
    <property type="match status" value="1"/>
</dbReference>
<evidence type="ECO:0000256" key="5">
    <source>
        <dbReference type="ARBA" id="ARBA00029447"/>
    </source>
</evidence>
<organism evidence="10 11">
    <name type="scientific">Bacillus chungangensis</name>
    <dbReference type="NCBI Taxonomy" id="587633"/>
    <lineage>
        <taxon>Bacteria</taxon>
        <taxon>Bacillati</taxon>
        <taxon>Bacillota</taxon>
        <taxon>Bacilli</taxon>
        <taxon>Bacillales</taxon>
        <taxon>Bacillaceae</taxon>
        <taxon>Bacillus</taxon>
    </lineage>
</organism>
<evidence type="ECO:0000259" key="9">
    <source>
        <dbReference type="PROSITE" id="PS50885"/>
    </source>
</evidence>
<evidence type="ECO:0000256" key="6">
    <source>
        <dbReference type="PROSITE-ProRule" id="PRU00284"/>
    </source>
</evidence>
<dbReference type="Pfam" id="PF00672">
    <property type="entry name" value="HAMP"/>
    <property type="match status" value="1"/>
</dbReference>
<dbReference type="EMBL" id="JAUSTT010000014">
    <property type="protein sequence ID" value="MDQ0176674.1"/>
    <property type="molecule type" value="Genomic_DNA"/>
</dbReference>
<dbReference type="PANTHER" id="PTHR32089">
    <property type="entry name" value="METHYL-ACCEPTING CHEMOTAXIS PROTEIN MCPB"/>
    <property type="match status" value="1"/>
</dbReference>
<keyword evidence="3 7" id="KW-0472">Membrane</keyword>
<evidence type="ECO:0000256" key="4">
    <source>
        <dbReference type="ARBA" id="ARBA00023224"/>
    </source>
</evidence>
<keyword evidence="7" id="KW-1133">Transmembrane helix</keyword>
<evidence type="ECO:0000259" key="8">
    <source>
        <dbReference type="PROSITE" id="PS50111"/>
    </source>
</evidence>
<gene>
    <name evidence="10" type="ORF">J2S08_002532</name>
</gene>
<feature type="transmembrane region" description="Helical" evidence="7">
    <location>
        <begin position="199"/>
        <end position="217"/>
    </location>
</feature>
<dbReference type="SMART" id="SM00304">
    <property type="entry name" value="HAMP"/>
    <property type="match status" value="1"/>
</dbReference>
<reference evidence="10 11" key="1">
    <citation type="submission" date="2023-07" db="EMBL/GenBank/DDBJ databases">
        <title>Genomic Encyclopedia of Type Strains, Phase IV (KMG-IV): sequencing the most valuable type-strain genomes for metagenomic binning, comparative biology and taxonomic classification.</title>
        <authorList>
            <person name="Goeker M."/>
        </authorList>
    </citation>
    <scope>NUCLEOTIDE SEQUENCE [LARGE SCALE GENOMIC DNA]</scope>
    <source>
        <strain evidence="10 11">DSM 23837</strain>
    </source>
</reference>
<feature type="domain" description="Methyl-accepting transducer" evidence="8">
    <location>
        <begin position="289"/>
        <end position="525"/>
    </location>
</feature>
<keyword evidence="11" id="KW-1185">Reference proteome</keyword>
<dbReference type="Pfam" id="PF00015">
    <property type="entry name" value="MCPsignal"/>
    <property type="match status" value="1"/>
</dbReference>
<comment type="similarity">
    <text evidence="5">Belongs to the methyl-accepting chemotaxis (MCP) protein family.</text>
</comment>
<accession>A0ABT9WU79</accession>
<comment type="caution">
    <text evidence="10">The sequence shown here is derived from an EMBL/GenBank/DDBJ whole genome shotgun (WGS) entry which is preliminary data.</text>
</comment>
<protein>
    <submittedName>
        <fullName evidence="10">Methyl-accepting chemotaxis protein</fullName>
    </submittedName>
</protein>
<comment type="subcellular location">
    <subcellularLocation>
        <location evidence="1">Cell membrane</location>
    </subcellularLocation>
</comment>
<dbReference type="CDD" id="cd06225">
    <property type="entry name" value="HAMP"/>
    <property type="match status" value="1"/>
</dbReference>
<dbReference type="InterPro" id="IPR003660">
    <property type="entry name" value="HAMP_dom"/>
</dbReference>
<proteinExistence type="inferred from homology"/>
<dbReference type="PROSITE" id="PS50885">
    <property type="entry name" value="HAMP"/>
    <property type="match status" value="1"/>
</dbReference>
<evidence type="ECO:0000313" key="10">
    <source>
        <dbReference type="EMBL" id="MDQ0176674.1"/>
    </source>
</evidence>
<evidence type="ECO:0000256" key="2">
    <source>
        <dbReference type="ARBA" id="ARBA00022475"/>
    </source>
</evidence>
<dbReference type="PROSITE" id="PS50111">
    <property type="entry name" value="CHEMOTAXIS_TRANSDUC_2"/>
    <property type="match status" value="1"/>
</dbReference>
<dbReference type="Gene3D" id="1.10.287.950">
    <property type="entry name" value="Methyl-accepting chemotaxis protein"/>
    <property type="match status" value="1"/>
</dbReference>
<evidence type="ECO:0000256" key="7">
    <source>
        <dbReference type="SAM" id="Phobius"/>
    </source>
</evidence>
<dbReference type="SUPFAM" id="SSF58104">
    <property type="entry name" value="Methyl-accepting chemotaxis protein (MCP) signaling domain"/>
    <property type="match status" value="1"/>
</dbReference>